<dbReference type="PANTHER" id="PTHR37530:SF1">
    <property type="entry name" value="OUTER MEMBRANE PROTEIN SLP"/>
    <property type="match status" value="1"/>
</dbReference>
<dbReference type="InterPro" id="IPR004658">
    <property type="entry name" value="OMP_Slp"/>
</dbReference>
<proteinExistence type="predicted"/>
<organism evidence="1 2">
    <name type="scientific">Methylomagnum ishizawai</name>
    <dbReference type="NCBI Taxonomy" id="1760988"/>
    <lineage>
        <taxon>Bacteria</taxon>
        <taxon>Pseudomonadati</taxon>
        <taxon>Pseudomonadota</taxon>
        <taxon>Gammaproteobacteria</taxon>
        <taxon>Methylococcales</taxon>
        <taxon>Methylococcaceae</taxon>
        <taxon>Methylomagnum</taxon>
    </lineage>
</organism>
<dbReference type="RefSeq" id="WP_085213503.1">
    <property type="nucleotide sequence ID" value="NZ_FXAM01000001.1"/>
</dbReference>
<dbReference type="PIRSF" id="PIRSF004982">
    <property type="entry name" value="SlP"/>
    <property type="match status" value="1"/>
</dbReference>
<protein>
    <submittedName>
        <fullName evidence="1">Outer membrane lipoprotein</fullName>
    </submittedName>
</protein>
<accession>A0A1Y6CYP7</accession>
<evidence type="ECO:0000313" key="2">
    <source>
        <dbReference type="Proteomes" id="UP000192923"/>
    </source>
</evidence>
<gene>
    <name evidence="1" type="ORF">SAMN02949497_2711</name>
</gene>
<name>A0A1Y6CYP7_9GAMM</name>
<keyword evidence="1" id="KW-0449">Lipoprotein</keyword>
<reference evidence="1 2" key="1">
    <citation type="submission" date="2016-12" db="EMBL/GenBank/DDBJ databases">
        <authorList>
            <person name="Song W.-J."/>
            <person name="Kurnit D.M."/>
        </authorList>
    </citation>
    <scope>NUCLEOTIDE SEQUENCE [LARGE SCALE GENOMIC DNA]</scope>
    <source>
        <strain evidence="1 2">175</strain>
    </source>
</reference>
<evidence type="ECO:0000313" key="1">
    <source>
        <dbReference type="EMBL" id="SMF95350.1"/>
    </source>
</evidence>
<dbReference type="PANTHER" id="PTHR37530">
    <property type="entry name" value="OUTER MEMBRANE PROTEIN SLP"/>
    <property type="match status" value="1"/>
</dbReference>
<dbReference type="AlphaFoldDB" id="A0A1Y6CYP7"/>
<sequence length="181" mass="20254">MDIHPTHLPWFLLPLLLVGCSASPISKPLRQAAEQQPAFSAIAVQPERFKGQAVVLGGSVIQTTNQPKTTEIEVLQKPLSRYNDSPEDNDRSAGRFLVRCPGFLDSALYAKGRDITVAGPVEGAETRPLDQIHYTYPVIGCQQIHLWPTQPQAAYYYPAYPYGYGMGWGGWAGYYPYWYPY</sequence>
<dbReference type="Proteomes" id="UP000192923">
    <property type="component" value="Unassembled WGS sequence"/>
</dbReference>
<dbReference type="Pfam" id="PF03843">
    <property type="entry name" value="Slp"/>
    <property type="match status" value="1"/>
</dbReference>
<dbReference type="OrthoDB" id="5295757at2"/>
<dbReference type="GO" id="GO:0019867">
    <property type="term" value="C:outer membrane"/>
    <property type="evidence" value="ECO:0007669"/>
    <property type="project" value="InterPro"/>
</dbReference>
<keyword evidence="2" id="KW-1185">Reference proteome</keyword>
<dbReference type="EMBL" id="FXAM01000001">
    <property type="protein sequence ID" value="SMF95350.1"/>
    <property type="molecule type" value="Genomic_DNA"/>
</dbReference>
<dbReference type="NCBIfam" id="TIGR00752">
    <property type="entry name" value="slp"/>
    <property type="match status" value="1"/>
</dbReference>
<dbReference type="STRING" id="1760988.SAMN02949497_2711"/>